<dbReference type="eggNOG" id="KOG3220">
    <property type="taxonomic scope" value="Eukaryota"/>
</dbReference>
<dbReference type="FunCoup" id="K3X900">
    <property type="interactions" value="246"/>
</dbReference>
<dbReference type="InParanoid" id="K3X900"/>
<keyword evidence="6" id="KW-0067">ATP-binding</keyword>
<dbReference type="PANTHER" id="PTHR10695">
    <property type="entry name" value="DEPHOSPHO-COA KINASE-RELATED"/>
    <property type="match status" value="1"/>
</dbReference>
<dbReference type="EnsemblProtists" id="PYU1_T013699">
    <property type="protein sequence ID" value="PYU1_T013699"/>
    <property type="gene ID" value="PYU1_G013670"/>
</dbReference>
<dbReference type="HAMAP" id="MF_00376">
    <property type="entry name" value="Dephospho_CoA_kinase"/>
    <property type="match status" value="1"/>
</dbReference>
<evidence type="ECO:0000313" key="10">
    <source>
        <dbReference type="Proteomes" id="UP000019132"/>
    </source>
</evidence>
<reference evidence="10" key="2">
    <citation type="submission" date="2010-04" db="EMBL/GenBank/DDBJ databases">
        <authorList>
            <person name="Buell R."/>
            <person name="Hamilton J."/>
            <person name="Hostetler J."/>
        </authorList>
    </citation>
    <scope>NUCLEOTIDE SEQUENCE [LARGE SCALE GENOMIC DNA]</scope>
    <source>
        <strain evidence="10">DAOM:BR144</strain>
    </source>
</reference>
<dbReference type="CDD" id="cd02022">
    <property type="entry name" value="DPCK"/>
    <property type="match status" value="1"/>
</dbReference>
<proteinExistence type="inferred from homology"/>
<accession>K3X900</accession>
<evidence type="ECO:0000256" key="8">
    <source>
        <dbReference type="SAM" id="SignalP"/>
    </source>
</evidence>
<comment type="similarity">
    <text evidence="1">Belongs to the CoaE family.</text>
</comment>
<evidence type="ECO:0000256" key="4">
    <source>
        <dbReference type="ARBA" id="ARBA00022741"/>
    </source>
</evidence>
<keyword evidence="4" id="KW-0547">Nucleotide-binding</keyword>
<dbReference type="NCBIfam" id="TIGR00152">
    <property type="entry name" value="dephospho-CoA kinase"/>
    <property type="match status" value="1"/>
</dbReference>
<keyword evidence="5" id="KW-0418">Kinase</keyword>
<evidence type="ECO:0000256" key="1">
    <source>
        <dbReference type="ARBA" id="ARBA00009018"/>
    </source>
</evidence>
<evidence type="ECO:0000256" key="7">
    <source>
        <dbReference type="ARBA" id="ARBA00022993"/>
    </source>
</evidence>
<protein>
    <recommendedName>
        <fullName evidence="11">Dephospho-CoA kinase</fullName>
    </recommendedName>
</protein>
<organism evidence="9 10">
    <name type="scientific">Globisporangium ultimum (strain ATCC 200006 / CBS 805.95 / DAOM BR144)</name>
    <name type="common">Pythium ultimum</name>
    <dbReference type="NCBI Taxonomy" id="431595"/>
    <lineage>
        <taxon>Eukaryota</taxon>
        <taxon>Sar</taxon>
        <taxon>Stramenopiles</taxon>
        <taxon>Oomycota</taxon>
        <taxon>Peronosporomycetes</taxon>
        <taxon>Pythiales</taxon>
        <taxon>Pythiaceae</taxon>
        <taxon>Globisporangium</taxon>
    </lineage>
</organism>
<dbReference type="GO" id="GO:0004140">
    <property type="term" value="F:dephospho-CoA kinase activity"/>
    <property type="evidence" value="ECO:0007669"/>
    <property type="project" value="InterPro"/>
</dbReference>
<dbReference type="Gene3D" id="3.40.50.300">
    <property type="entry name" value="P-loop containing nucleotide triphosphate hydrolases"/>
    <property type="match status" value="1"/>
</dbReference>
<keyword evidence="8" id="KW-0732">Signal</keyword>
<dbReference type="EMBL" id="GL376586">
    <property type="status" value="NOT_ANNOTATED_CDS"/>
    <property type="molecule type" value="Genomic_DNA"/>
</dbReference>
<keyword evidence="2" id="KW-0963">Cytoplasm</keyword>
<dbReference type="OMA" id="DVDKEYH"/>
<dbReference type="Pfam" id="PF01121">
    <property type="entry name" value="CoaE"/>
    <property type="match status" value="1"/>
</dbReference>
<evidence type="ECO:0008006" key="11">
    <source>
        <dbReference type="Google" id="ProtNLM"/>
    </source>
</evidence>
<dbReference type="AlphaFoldDB" id="K3X900"/>
<keyword evidence="3" id="KW-0808">Transferase</keyword>
<dbReference type="FunFam" id="3.40.50.300:FF:000991">
    <property type="entry name" value="Dephospho-CoA kinase"/>
    <property type="match status" value="1"/>
</dbReference>
<dbReference type="InterPro" id="IPR001977">
    <property type="entry name" value="Depp_CoAkinase"/>
</dbReference>
<dbReference type="STRING" id="431595.K3X900"/>
<dbReference type="Proteomes" id="UP000019132">
    <property type="component" value="Unassembled WGS sequence"/>
</dbReference>
<sequence>MLAVSLLVWLPLGAVLGVPSGQIKERLKRNSWKRWALAVAPFLLAPLFPWQQAAALLSGFFAGRVVGASLVGVGLTGGIATGKSTVSKTFQEAGAVIVDADIIARQVVMPGQGAYKEIVKVFGEDVINEHDKTINRAKLGAIIFSDPAKRKRLNACTHKYIIWEMFKQLVYHRLIQRKRLVVLDAPLLFETSLLEYFSYPTIVVACSEARELDRLVKRDNLSQEAATKRIQSQMKLHEKVRKADLVIQNDGSLEELLLSARQTLQRTAELVGATKELAC</sequence>
<dbReference type="InterPro" id="IPR027417">
    <property type="entry name" value="P-loop_NTPase"/>
</dbReference>
<name>K3X900_GLOUD</name>
<evidence type="ECO:0000256" key="2">
    <source>
        <dbReference type="ARBA" id="ARBA00022490"/>
    </source>
</evidence>
<feature type="chain" id="PRO_5003868515" description="Dephospho-CoA kinase" evidence="8">
    <location>
        <begin position="18"/>
        <end position="279"/>
    </location>
</feature>
<evidence type="ECO:0000256" key="3">
    <source>
        <dbReference type="ARBA" id="ARBA00022679"/>
    </source>
</evidence>
<feature type="signal peptide" evidence="8">
    <location>
        <begin position="1"/>
        <end position="17"/>
    </location>
</feature>
<dbReference type="HOGENOM" id="CLU_057180_1_0_1"/>
<evidence type="ECO:0000313" key="9">
    <source>
        <dbReference type="EnsemblProtists" id="PYU1_T013699"/>
    </source>
</evidence>
<reference evidence="10" key="1">
    <citation type="journal article" date="2010" name="Genome Biol.">
        <title>Genome sequence of the necrotrophic plant pathogen Pythium ultimum reveals original pathogenicity mechanisms and effector repertoire.</title>
        <authorList>
            <person name="Levesque C.A."/>
            <person name="Brouwer H."/>
            <person name="Cano L."/>
            <person name="Hamilton J.P."/>
            <person name="Holt C."/>
            <person name="Huitema E."/>
            <person name="Raffaele S."/>
            <person name="Robideau G.P."/>
            <person name="Thines M."/>
            <person name="Win J."/>
            <person name="Zerillo M.M."/>
            <person name="Beakes G.W."/>
            <person name="Boore J.L."/>
            <person name="Busam D."/>
            <person name="Dumas B."/>
            <person name="Ferriera S."/>
            <person name="Fuerstenberg S.I."/>
            <person name="Gachon C.M."/>
            <person name="Gaulin E."/>
            <person name="Govers F."/>
            <person name="Grenville-Briggs L."/>
            <person name="Horner N."/>
            <person name="Hostetler J."/>
            <person name="Jiang R.H."/>
            <person name="Johnson J."/>
            <person name="Krajaejun T."/>
            <person name="Lin H."/>
            <person name="Meijer H.J."/>
            <person name="Moore B."/>
            <person name="Morris P."/>
            <person name="Phuntmart V."/>
            <person name="Puiu D."/>
            <person name="Shetty J."/>
            <person name="Stajich J.E."/>
            <person name="Tripathy S."/>
            <person name="Wawra S."/>
            <person name="van West P."/>
            <person name="Whitty B.R."/>
            <person name="Coutinho P.M."/>
            <person name="Henrissat B."/>
            <person name="Martin F."/>
            <person name="Thomas P.D."/>
            <person name="Tyler B.M."/>
            <person name="De Vries R.P."/>
            <person name="Kamoun S."/>
            <person name="Yandell M."/>
            <person name="Tisserat N."/>
            <person name="Buell C.R."/>
        </authorList>
    </citation>
    <scope>NUCLEOTIDE SEQUENCE</scope>
    <source>
        <strain evidence="10">DAOM:BR144</strain>
    </source>
</reference>
<evidence type="ECO:0000256" key="5">
    <source>
        <dbReference type="ARBA" id="ARBA00022777"/>
    </source>
</evidence>
<dbReference type="GO" id="GO:0015937">
    <property type="term" value="P:coenzyme A biosynthetic process"/>
    <property type="evidence" value="ECO:0007669"/>
    <property type="project" value="UniProtKB-KW"/>
</dbReference>
<reference evidence="9" key="3">
    <citation type="submission" date="2015-02" db="UniProtKB">
        <authorList>
            <consortium name="EnsemblProtists"/>
        </authorList>
    </citation>
    <scope>IDENTIFICATION</scope>
    <source>
        <strain evidence="9">DAOM BR144</strain>
    </source>
</reference>
<dbReference type="PANTHER" id="PTHR10695:SF46">
    <property type="entry name" value="BIFUNCTIONAL COENZYME A SYNTHASE-RELATED"/>
    <property type="match status" value="1"/>
</dbReference>
<dbReference type="SUPFAM" id="SSF52540">
    <property type="entry name" value="P-loop containing nucleoside triphosphate hydrolases"/>
    <property type="match status" value="1"/>
</dbReference>
<keyword evidence="7" id="KW-0173">Coenzyme A biosynthesis</keyword>
<dbReference type="GO" id="GO:0005524">
    <property type="term" value="F:ATP binding"/>
    <property type="evidence" value="ECO:0007669"/>
    <property type="project" value="UniProtKB-KW"/>
</dbReference>
<dbReference type="PROSITE" id="PS51219">
    <property type="entry name" value="DPCK"/>
    <property type="match status" value="1"/>
</dbReference>
<keyword evidence="10" id="KW-1185">Reference proteome</keyword>
<dbReference type="VEuPathDB" id="FungiDB:PYU1_G013670"/>
<evidence type="ECO:0000256" key="6">
    <source>
        <dbReference type="ARBA" id="ARBA00022840"/>
    </source>
</evidence>